<keyword evidence="3" id="KW-1185">Reference proteome</keyword>
<reference evidence="2 3" key="1">
    <citation type="submission" date="2014-04" db="EMBL/GenBank/DDBJ databases">
        <authorList>
            <consortium name="DOE Joint Genome Institute"/>
            <person name="Kuo A."/>
            <person name="Kohler A."/>
            <person name="Nagy L.G."/>
            <person name="Floudas D."/>
            <person name="Copeland A."/>
            <person name="Barry K.W."/>
            <person name="Cichocki N."/>
            <person name="Veneault-Fourrey C."/>
            <person name="LaButti K."/>
            <person name="Lindquist E.A."/>
            <person name="Lipzen A."/>
            <person name="Lundell T."/>
            <person name="Morin E."/>
            <person name="Murat C."/>
            <person name="Sun H."/>
            <person name="Tunlid A."/>
            <person name="Henrissat B."/>
            <person name="Grigoriev I.V."/>
            <person name="Hibbett D.S."/>
            <person name="Martin F."/>
            <person name="Nordberg H.P."/>
            <person name="Cantor M.N."/>
            <person name="Hua S.X."/>
        </authorList>
    </citation>
    <scope>NUCLEOTIDE SEQUENCE [LARGE SCALE GENOMIC DNA]</scope>
    <source>
        <strain evidence="2 3">Foug A</strain>
    </source>
</reference>
<evidence type="ECO:0000256" key="1">
    <source>
        <dbReference type="SAM" id="MobiDB-lite"/>
    </source>
</evidence>
<evidence type="ECO:0000313" key="2">
    <source>
        <dbReference type="EMBL" id="KIM60538.1"/>
    </source>
</evidence>
<accession>A0A0C2ZFS8</accession>
<gene>
    <name evidence="2" type="ORF">SCLCIDRAFT_26577</name>
</gene>
<organism evidence="2 3">
    <name type="scientific">Scleroderma citrinum Foug A</name>
    <dbReference type="NCBI Taxonomy" id="1036808"/>
    <lineage>
        <taxon>Eukaryota</taxon>
        <taxon>Fungi</taxon>
        <taxon>Dikarya</taxon>
        <taxon>Basidiomycota</taxon>
        <taxon>Agaricomycotina</taxon>
        <taxon>Agaricomycetes</taxon>
        <taxon>Agaricomycetidae</taxon>
        <taxon>Boletales</taxon>
        <taxon>Sclerodermatineae</taxon>
        <taxon>Sclerodermataceae</taxon>
        <taxon>Scleroderma</taxon>
    </lineage>
</organism>
<dbReference type="HOGENOM" id="CLU_1082440_0_0_1"/>
<dbReference type="AlphaFoldDB" id="A0A0C2ZFS8"/>
<reference evidence="3" key="2">
    <citation type="submission" date="2015-01" db="EMBL/GenBank/DDBJ databases">
        <title>Evolutionary Origins and Diversification of the Mycorrhizal Mutualists.</title>
        <authorList>
            <consortium name="DOE Joint Genome Institute"/>
            <consortium name="Mycorrhizal Genomics Consortium"/>
            <person name="Kohler A."/>
            <person name="Kuo A."/>
            <person name="Nagy L.G."/>
            <person name="Floudas D."/>
            <person name="Copeland A."/>
            <person name="Barry K.W."/>
            <person name="Cichocki N."/>
            <person name="Veneault-Fourrey C."/>
            <person name="LaButti K."/>
            <person name="Lindquist E.A."/>
            <person name="Lipzen A."/>
            <person name="Lundell T."/>
            <person name="Morin E."/>
            <person name="Murat C."/>
            <person name="Riley R."/>
            <person name="Ohm R."/>
            <person name="Sun H."/>
            <person name="Tunlid A."/>
            <person name="Henrissat B."/>
            <person name="Grigoriev I.V."/>
            <person name="Hibbett D.S."/>
            <person name="Martin F."/>
        </authorList>
    </citation>
    <scope>NUCLEOTIDE SEQUENCE [LARGE SCALE GENOMIC DNA]</scope>
    <source>
        <strain evidence="3">Foug A</strain>
    </source>
</reference>
<feature type="compositionally biased region" description="Basic residues" evidence="1">
    <location>
        <begin position="151"/>
        <end position="163"/>
    </location>
</feature>
<dbReference type="InParanoid" id="A0A0C2ZFS8"/>
<evidence type="ECO:0000313" key="3">
    <source>
        <dbReference type="Proteomes" id="UP000053989"/>
    </source>
</evidence>
<proteinExistence type="predicted"/>
<feature type="region of interest" description="Disordered" evidence="1">
    <location>
        <begin position="143"/>
        <end position="179"/>
    </location>
</feature>
<dbReference type="EMBL" id="KN822061">
    <property type="protein sequence ID" value="KIM60538.1"/>
    <property type="molecule type" value="Genomic_DNA"/>
</dbReference>
<name>A0A0C2ZFS8_9AGAM</name>
<dbReference type="Proteomes" id="UP000053989">
    <property type="component" value="Unassembled WGS sequence"/>
</dbReference>
<protein>
    <submittedName>
        <fullName evidence="2">Uncharacterized protein</fullName>
    </submittedName>
</protein>
<sequence>MVGIRRRGRWDVVEFGGDKGELEIQVVKDAMVDCSEVLKFELGVAGTEPFEERNFVIGEKRSLEDVCNPLMLLYEKKKTDPLHHPMDPFNESELSEELSQPDQLESDKENTPDFSLSINEEIKQITFIDDAYIPPFDSPVPTPVVSPIKTSPKKTKCGRPPKRKQSENDTLSSLPKPTVSKKKKMVSKTAIFDIEEDEVAEPPPQSITAHLHLESTVEVVSRTRGKSTSSTSTRLTQCNPFIFMVKDNFDTFIDVVA</sequence>
<feature type="region of interest" description="Disordered" evidence="1">
    <location>
        <begin position="81"/>
        <end position="112"/>
    </location>
</feature>